<keyword evidence="1" id="KW-0812">Transmembrane</keyword>
<keyword evidence="1" id="KW-0472">Membrane</keyword>
<feature type="transmembrane region" description="Helical" evidence="1">
    <location>
        <begin position="49"/>
        <end position="68"/>
    </location>
</feature>
<dbReference type="GO" id="GO:0016020">
    <property type="term" value="C:membrane"/>
    <property type="evidence" value="ECO:0007669"/>
    <property type="project" value="InterPro"/>
</dbReference>
<dbReference type="Pfam" id="PF00892">
    <property type="entry name" value="EamA"/>
    <property type="match status" value="1"/>
</dbReference>
<evidence type="ECO:0000259" key="2">
    <source>
        <dbReference type="Pfam" id="PF00892"/>
    </source>
</evidence>
<evidence type="ECO:0000256" key="1">
    <source>
        <dbReference type="SAM" id="Phobius"/>
    </source>
</evidence>
<feature type="transmembrane region" description="Helical" evidence="1">
    <location>
        <begin position="175"/>
        <end position="197"/>
    </location>
</feature>
<feature type="transmembrane region" description="Helical" evidence="1">
    <location>
        <begin position="264"/>
        <end position="281"/>
    </location>
</feature>
<feature type="transmembrane region" description="Helical" evidence="1">
    <location>
        <begin position="237"/>
        <end position="258"/>
    </location>
</feature>
<dbReference type="EMBL" id="LNCU01000097">
    <property type="protein sequence ID" value="KWV50051.1"/>
    <property type="molecule type" value="Genomic_DNA"/>
</dbReference>
<dbReference type="Proteomes" id="UP000057737">
    <property type="component" value="Unassembled WGS sequence"/>
</dbReference>
<keyword evidence="4" id="KW-1185">Reference proteome</keyword>
<protein>
    <submittedName>
        <fullName evidence="3">Transporter</fullName>
    </submittedName>
</protein>
<evidence type="ECO:0000313" key="3">
    <source>
        <dbReference type="EMBL" id="KWV50051.1"/>
    </source>
</evidence>
<feature type="domain" description="EamA" evidence="2">
    <location>
        <begin position="2"/>
        <end position="124"/>
    </location>
</feature>
<feature type="transmembrane region" description="Helical" evidence="1">
    <location>
        <begin position="203"/>
        <end position="225"/>
    </location>
</feature>
<feature type="transmembrane region" description="Helical" evidence="1">
    <location>
        <begin position="80"/>
        <end position="100"/>
    </location>
</feature>
<feature type="transmembrane region" description="Helical" evidence="1">
    <location>
        <begin position="107"/>
        <end position="124"/>
    </location>
</feature>
<feature type="transmembrane region" description="Helical" evidence="1">
    <location>
        <begin position="144"/>
        <end position="163"/>
    </location>
</feature>
<proteinExistence type="predicted"/>
<evidence type="ECO:0000313" key="4">
    <source>
        <dbReference type="Proteomes" id="UP000057737"/>
    </source>
</evidence>
<accession>A0A109JJB5</accession>
<keyword evidence="1" id="KW-1133">Transmembrane helix</keyword>
<dbReference type="InterPro" id="IPR000620">
    <property type="entry name" value="EamA_dom"/>
</dbReference>
<reference evidence="3 4" key="1">
    <citation type="submission" date="2015-11" db="EMBL/GenBank/DDBJ databases">
        <title>Draft Genome Sequence of the Strain BR 10303 (Bradyrhizobium sp.) isolated from nodules of Centrolobium paraense.</title>
        <authorList>
            <person name="Zelli J.E."/>
            <person name="Simoes-Araujo J.L."/>
            <person name="Barauna A.C."/>
            <person name="Silva K."/>
        </authorList>
    </citation>
    <scope>NUCLEOTIDE SEQUENCE [LARGE SCALE GENOMIC DNA]</scope>
    <source>
        <strain evidence="3 4">BR 10303</strain>
    </source>
</reference>
<comment type="caution">
    <text evidence="3">The sequence shown here is derived from an EMBL/GenBank/DDBJ whole genome shotgun (WGS) entry which is preliminary data.</text>
</comment>
<dbReference type="AlphaFoldDB" id="A0A109JJB5"/>
<organism evidence="3 4">
    <name type="scientific">Bradyrhizobium macuxiense</name>
    <dbReference type="NCBI Taxonomy" id="1755647"/>
    <lineage>
        <taxon>Bacteria</taxon>
        <taxon>Pseudomonadati</taxon>
        <taxon>Pseudomonadota</taxon>
        <taxon>Alphaproteobacteria</taxon>
        <taxon>Hyphomicrobiales</taxon>
        <taxon>Nitrobacteraceae</taxon>
        <taxon>Bradyrhizobium</taxon>
    </lineage>
</organism>
<gene>
    <name evidence="3" type="ORF">AS156_14845</name>
</gene>
<name>A0A109JJB5_9BRAD</name>
<feature type="transmembrane region" description="Helical" evidence="1">
    <location>
        <begin position="20"/>
        <end position="37"/>
    </location>
</feature>
<sequence>MFPVMSSALTHIDPFTFTSLRYLIAAVVSLVLLRVTEGPDALRLKGEQIALAWFLGSIGFAGFGFLVFLGQQLGGRDGALTTSIMAATQPLLGVLIISITRRVLPPIPTLLLVLLSFCGVALVITKGDIGGLLREPQNYSANGLIVLGMILWLIYTFGAARFVHWSALKYTTMTMVLGLSTIIAINAILVLTDTIVLPGTADALFILPHLLYMSLISSVVGVLCWNLGNRILTPLNGVLFMDVVPITAFTVSAMTGVLPTRVQIIGACITGGALILNNLYLRRRS</sequence>